<comment type="caution">
    <text evidence="1">The sequence shown here is derived from an EMBL/GenBank/DDBJ whole genome shotgun (WGS) entry which is preliminary data.</text>
</comment>
<gene>
    <name evidence="1" type="ORF">DPMN_139332</name>
</gene>
<evidence type="ECO:0000313" key="2">
    <source>
        <dbReference type="Proteomes" id="UP000828390"/>
    </source>
</evidence>
<protein>
    <submittedName>
        <fullName evidence="1">Uncharacterized protein</fullName>
    </submittedName>
</protein>
<accession>A0A9D4JJD1</accession>
<reference evidence="1" key="2">
    <citation type="submission" date="2020-11" db="EMBL/GenBank/DDBJ databases">
        <authorList>
            <person name="McCartney M.A."/>
            <person name="Auch B."/>
            <person name="Kono T."/>
            <person name="Mallez S."/>
            <person name="Becker A."/>
            <person name="Gohl D.M."/>
            <person name="Silverstein K.A.T."/>
            <person name="Koren S."/>
            <person name="Bechman K.B."/>
            <person name="Herman A."/>
            <person name="Abrahante J.E."/>
            <person name="Garbe J."/>
        </authorList>
    </citation>
    <scope>NUCLEOTIDE SEQUENCE</scope>
    <source>
        <strain evidence="1">Duluth1</strain>
        <tissue evidence="1">Whole animal</tissue>
    </source>
</reference>
<sequence length="55" mass="6268">MNSLFVLILKGNSLTIRKIGQKEVFEDLKIGTPYVSNTNDKFVNDWVLSGNSFLY</sequence>
<dbReference type="EMBL" id="JAIWYP010000006">
    <property type="protein sequence ID" value="KAH3810933.1"/>
    <property type="molecule type" value="Genomic_DNA"/>
</dbReference>
<evidence type="ECO:0000313" key="1">
    <source>
        <dbReference type="EMBL" id="KAH3810933.1"/>
    </source>
</evidence>
<reference evidence="1" key="1">
    <citation type="journal article" date="2019" name="bioRxiv">
        <title>The Genome of the Zebra Mussel, Dreissena polymorpha: A Resource for Invasive Species Research.</title>
        <authorList>
            <person name="McCartney M.A."/>
            <person name="Auch B."/>
            <person name="Kono T."/>
            <person name="Mallez S."/>
            <person name="Zhang Y."/>
            <person name="Obille A."/>
            <person name="Becker A."/>
            <person name="Abrahante J.E."/>
            <person name="Garbe J."/>
            <person name="Badalamenti J.P."/>
            <person name="Herman A."/>
            <person name="Mangelson H."/>
            <person name="Liachko I."/>
            <person name="Sullivan S."/>
            <person name="Sone E.D."/>
            <person name="Koren S."/>
            <person name="Silverstein K.A.T."/>
            <person name="Beckman K.B."/>
            <person name="Gohl D.M."/>
        </authorList>
    </citation>
    <scope>NUCLEOTIDE SEQUENCE</scope>
    <source>
        <strain evidence="1">Duluth1</strain>
        <tissue evidence="1">Whole animal</tissue>
    </source>
</reference>
<keyword evidence="2" id="KW-1185">Reference proteome</keyword>
<dbReference type="AlphaFoldDB" id="A0A9D4JJD1"/>
<proteinExistence type="predicted"/>
<organism evidence="1 2">
    <name type="scientific">Dreissena polymorpha</name>
    <name type="common">Zebra mussel</name>
    <name type="synonym">Mytilus polymorpha</name>
    <dbReference type="NCBI Taxonomy" id="45954"/>
    <lineage>
        <taxon>Eukaryota</taxon>
        <taxon>Metazoa</taxon>
        <taxon>Spiralia</taxon>
        <taxon>Lophotrochozoa</taxon>
        <taxon>Mollusca</taxon>
        <taxon>Bivalvia</taxon>
        <taxon>Autobranchia</taxon>
        <taxon>Heteroconchia</taxon>
        <taxon>Euheterodonta</taxon>
        <taxon>Imparidentia</taxon>
        <taxon>Neoheterodontei</taxon>
        <taxon>Myida</taxon>
        <taxon>Dreissenoidea</taxon>
        <taxon>Dreissenidae</taxon>
        <taxon>Dreissena</taxon>
    </lineage>
</organism>
<name>A0A9D4JJD1_DREPO</name>
<dbReference type="Proteomes" id="UP000828390">
    <property type="component" value="Unassembled WGS sequence"/>
</dbReference>